<keyword evidence="4" id="KW-1185">Reference proteome</keyword>
<dbReference type="AlphaFoldDB" id="A0A220U5J7"/>
<keyword evidence="2" id="KW-0472">Membrane</keyword>
<dbReference type="KEGG" id="vil:CFK37_14700"/>
<sequence length="119" mass="14011">MTEKNTAEEEQANDLHKLFNEIQGNENENNRSSDAENNGEPKKTEPTDRINKNSEFTRDIDILNLPPRKEVHGNRKNHTRIKISKPFVRFSVVIILLILVFLVVYYFWQEELIQLSMNL</sequence>
<keyword evidence="2" id="KW-0812">Transmembrane</keyword>
<dbReference type="OrthoDB" id="2971460at2"/>
<evidence type="ECO:0000313" key="4">
    <source>
        <dbReference type="Proteomes" id="UP000198312"/>
    </source>
</evidence>
<evidence type="ECO:0000256" key="1">
    <source>
        <dbReference type="SAM" id="MobiDB-lite"/>
    </source>
</evidence>
<feature type="region of interest" description="Disordered" evidence="1">
    <location>
        <begin position="1"/>
        <end position="61"/>
    </location>
</feature>
<dbReference type="Proteomes" id="UP000198312">
    <property type="component" value="Chromosome"/>
</dbReference>
<gene>
    <name evidence="3" type="ORF">CFK37_14700</name>
</gene>
<keyword evidence="2" id="KW-1133">Transmembrane helix</keyword>
<feature type="transmembrane region" description="Helical" evidence="2">
    <location>
        <begin position="87"/>
        <end position="108"/>
    </location>
</feature>
<accession>A0A220U5J7</accession>
<reference evidence="3 4" key="1">
    <citation type="submission" date="2017-07" db="EMBL/GenBank/DDBJ databases">
        <title>Virgibacillus sp. LM2416.</title>
        <authorList>
            <person name="Tak E.J."/>
            <person name="Bae J.-W."/>
        </authorList>
    </citation>
    <scope>NUCLEOTIDE SEQUENCE [LARGE SCALE GENOMIC DNA]</scope>
    <source>
        <strain evidence="3 4">LM2416</strain>
    </source>
</reference>
<dbReference type="RefSeq" id="WP_089062574.1">
    <property type="nucleotide sequence ID" value="NZ_CP022315.1"/>
</dbReference>
<dbReference type="EMBL" id="CP022315">
    <property type="protein sequence ID" value="ASK63315.1"/>
    <property type="molecule type" value="Genomic_DNA"/>
</dbReference>
<feature type="compositionally biased region" description="Basic and acidic residues" evidence="1">
    <location>
        <begin position="1"/>
        <end position="19"/>
    </location>
</feature>
<evidence type="ECO:0000256" key="2">
    <source>
        <dbReference type="SAM" id="Phobius"/>
    </source>
</evidence>
<organism evidence="3 4">
    <name type="scientific">Virgibacillus phasianinus</name>
    <dbReference type="NCBI Taxonomy" id="2017483"/>
    <lineage>
        <taxon>Bacteria</taxon>
        <taxon>Bacillati</taxon>
        <taxon>Bacillota</taxon>
        <taxon>Bacilli</taxon>
        <taxon>Bacillales</taxon>
        <taxon>Bacillaceae</taxon>
        <taxon>Virgibacillus</taxon>
    </lineage>
</organism>
<feature type="compositionally biased region" description="Basic and acidic residues" evidence="1">
    <location>
        <begin position="28"/>
        <end position="61"/>
    </location>
</feature>
<protein>
    <submittedName>
        <fullName evidence="3">Uncharacterized protein</fullName>
    </submittedName>
</protein>
<proteinExistence type="predicted"/>
<evidence type="ECO:0000313" key="3">
    <source>
        <dbReference type="EMBL" id="ASK63315.1"/>
    </source>
</evidence>
<name>A0A220U5J7_9BACI</name>